<keyword evidence="3" id="KW-1185">Reference proteome</keyword>
<dbReference type="OrthoDB" id="9761875at2"/>
<reference evidence="2 3" key="1">
    <citation type="submission" date="2017-09" db="EMBL/GenBank/DDBJ databases">
        <title>Bacterial strain isolated from the female urinary microbiota.</title>
        <authorList>
            <person name="Thomas-White K."/>
            <person name="Kumar N."/>
            <person name="Forster S."/>
            <person name="Putonti C."/>
            <person name="Lawley T."/>
            <person name="Wolfe A.J."/>
        </authorList>
    </citation>
    <scope>NUCLEOTIDE SEQUENCE [LARGE SCALE GENOMIC DNA]</scope>
    <source>
        <strain evidence="2 3">UMB0852</strain>
    </source>
</reference>
<organism evidence="2 3">
    <name type="scientific">Dolosicoccus paucivorans</name>
    <dbReference type="NCBI Taxonomy" id="84521"/>
    <lineage>
        <taxon>Bacteria</taxon>
        <taxon>Bacillati</taxon>
        <taxon>Bacillota</taxon>
        <taxon>Bacilli</taxon>
        <taxon>Lactobacillales</taxon>
        <taxon>Aerococcaceae</taxon>
        <taxon>Dolosicoccus</taxon>
    </lineage>
</organism>
<proteinExistence type="predicted"/>
<dbReference type="InterPro" id="IPR041331">
    <property type="entry name" value="Bac_A_amyl_C"/>
</dbReference>
<dbReference type="InterPro" id="IPR017853">
    <property type="entry name" value="GH"/>
</dbReference>
<dbReference type="Gene3D" id="3.20.20.80">
    <property type="entry name" value="Glycosidases"/>
    <property type="match status" value="1"/>
</dbReference>
<dbReference type="AlphaFoldDB" id="A0A2N6SLS0"/>
<dbReference type="GO" id="GO:0005975">
    <property type="term" value="P:carbohydrate metabolic process"/>
    <property type="evidence" value="ECO:0007669"/>
    <property type="project" value="InterPro"/>
</dbReference>
<dbReference type="STRING" id="84521.SAMN04487994_102613"/>
<evidence type="ECO:0000313" key="3">
    <source>
        <dbReference type="Proteomes" id="UP000235682"/>
    </source>
</evidence>
<dbReference type="PANTHER" id="PTHR47786">
    <property type="entry name" value="ALPHA-1,4-GLUCAN:MALTOSE-1-PHOSPHATE MALTOSYLTRANSFERASE"/>
    <property type="match status" value="1"/>
</dbReference>
<dbReference type="Proteomes" id="UP000235682">
    <property type="component" value="Unassembled WGS sequence"/>
</dbReference>
<comment type="caution">
    <text evidence="2">The sequence shown here is derived from an EMBL/GenBank/DDBJ whole genome shotgun (WGS) entry which is preliminary data.</text>
</comment>
<dbReference type="CDD" id="cd11313">
    <property type="entry name" value="AmyAc_arch_bac_AmyA"/>
    <property type="match status" value="1"/>
</dbReference>
<evidence type="ECO:0000313" key="2">
    <source>
        <dbReference type="EMBL" id="PMC58021.1"/>
    </source>
</evidence>
<dbReference type="InterPro" id="IPR006047">
    <property type="entry name" value="GH13_cat_dom"/>
</dbReference>
<evidence type="ECO:0000259" key="1">
    <source>
        <dbReference type="SMART" id="SM00642"/>
    </source>
</evidence>
<dbReference type="SMART" id="SM00642">
    <property type="entry name" value="Aamy"/>
    <property type="match status" value="1"/>
</dbReference>
<dbReference type="EMBL" id="PNHE01000029">
    <property type="protein sequence ID" value="PMC58021.1"/>
    <property type="molecule type" value="Genomic_DNA"/>
</dbReference>
<dbReference type="PANTHER" id="PTHR47786:SF2">
    <property type="entry name" value="GLYCOSYL HYDROLASE FAMILY 13 CATALYTIC DOMAIN-CONTAINING PROTEIN"/>
    <property type="match status" value="1"/>
</dbReference>
<name>A0A2N6SLS0_9LACT</name>
<dbReference type="SUPFAM" id="SSF51445">
    <property type="entry name" value="(Trans)glycosidases"/>
    <property type="match status" value="1"/>
</dbReference>
<gene>
    <name evidence="2" type="ORF">CJ205_06540</name>
</gene>
<feature type="domain" description="Glycosyl hydrolase family 13 catalytic" evidence="1">
    <location>
        <begin position="16"/>
        <end position="346"/>
    </location>
</feature>
<protein>
    <submittedName>
        <fullName evidence="2">Alpha-amylase</fullName>
    </submittedName>
</protein>
<dbReference type="Pfam" id="PF18612">
    <property type="entry name" value="Bac_A_amyl_C"/>
    <property type="match status" value="1"/>
</dbReference>
<dbReference type="RefSeq" id="WP_102227950.1">
    <property type="nucleotide sequence ID" value="NZ_PNFY01000028.1"/>
</dbReference>
<dbReference type="Pfam" id="PF00128">
    <property type="entry name" value="Alpha-amylase"/>
    <property type="match status" value="2"/>
</dbReference>
<accession>A0A2N6SLS0</accession>
<sequence>MAQDTPLTLRNLNIYSIFTRNYSQEGTFKAVQEDLDRIKALGTDVIWFLPFYPNGEVNKKGTIGSPYAISNYREIDPRHGTLEDFKELIKAAHDKGLKVMIDIVFNHTSPDSYLVKHHPDWFYKKPNGDFGNRVGDWYDVIDLDYNQKELWNHQLETIEYWAQIVDGFRCDVAPLVPLDFWRQARQRVQQIKPDFIWLAESIEPNFIRTLRGNGLTALSDSECYEAFDLTYDYDVSEALEAYLDGDQPLSYYIHHINQQDVLYPSNYVKMHHLENHDRNRIASRITHERDLIHWTAFNYLQKGAVLIYNGQEVQSDHTPSLFDPDQINWQWEKDLSPLMSRLAHLHKTIIPIDNSIYTVTADDETQTVTTQFKTVDEELLVVGHFNLQQTDQPIKTPLSDGEHTNLINDQSFTVRNGRIEMIDEPILVKVSQ</sequence>